<evidence type="ECO:0000256" key="1">
    <source>
        <dbReference type="ARBA" id="ARBA00004123"/>
    </source>
</evidence>
<feature type="domain" description="SANT" evidence="4">
    <location>
        <begin position="42"/>
        <end position="79"/>
    </location>
</feature>
<dbReference type="SUPFAM" id="SSF46689">
    <property type="entry name" value="Homeodomain-like"/>
    <property type="match status" value="1"/>
</dbReference>
<dbReference type="PANTHER" id="PTHR21689:SF5">
    <property type="entry name" value="PROTEIN ALWAYS EARLY 1-RELATED"/>
    <property type="match status" value="1"/>
</dbReference>
<dbReference type="GO" id="GO:0005634">
    <property type="term" value="C:nucleus"/>
    <property type="evidence" value="ECO:0007669"/>
    <property type="project" value="UniProtKB-SubCell"/>
</dbReference>
<feature type="region of interest" description="Disordered" evidence="3">
    <location>
        <begin position="1"/>
        <end position="42"/>
    </location>
</feature>
<dbReference type="InterPro" id="IPR017884">
    <property type="entry name" value="SANT_dom"/>
</dbReference>
<dbReference type="InterPro" id="IPR009057">
    <property type="entry name" value="Homeodomain-like_sf"/>
</dbReference>
<protein>
    <recommendedName>
        <fullName evidence="4">SANT domain-containing protein</fullName>
    </recommendedName>
</protein>
<dbReference type="Pfam" id="PF06584">
    <property type="entry name" value="DIRP"/>
    <property type="match status" value="1"/>
</dbReference>
<dbReference type="EMBL" id="OZ075129">
    <property type="protein sequence ID" value="CAL4965802.1"/>
    <property type="molecule type" value="Genomic_DNA"/>
</dbReference>
<dbReference type="Pfam" id="PF00249">
    <property type="entry name" value="Myb_DNA-binding"/>
    <property type="match status" value="1"/>
</dbReference>
<dbReference type="CDD" id="cd00167">
    <property type="entry name" value="SANT"/>
    <property type="match status" value="1"/>
</dbReference>
<accession>A0ABC8ZQJ7</accession>
<feature type="compositionally biased region" description="Basic and acidic residues" evidence="3">
    <location>
        <begin position="145"/>
        <end position="157"/>
    </location>
</feature>
<gene>
    <name evidence="5" type="ORF">URODEC1_LOCUS47415</name>
</gene>
<feature type="region of interest" description="Disordered" evidence="3">
    <location>
        <begin position="131"/>
        <end position="161"/>
    </location>
</feature>
<evidence type="ECO:0000313" key="6">
    <source>
        <dbReference type="Proteomes" id="UP001497457"/>
    </source>
</evidence>
<dbReference type="PROSITE" id="PS51293">
    <property type="entry name" value="SANT"/>
    <property type="match status" value="1"/>
</dbReference>
<proteinExistence type="predicted"/>
<dbReference type="InterPro" id="IPR010561">
    <property type="entry name" value="LIN-9/ALY1"/>
</dbReference>
<feature type="region of interest" description="Disordered" evidence="3">
    <location>
        <begin position="335"/>
        <end position="386"/>
    </location>
</feature>
<keyword evidence="6" id="KW-1185">Reference proteome</keyword>
<dbReference type="Proteomes" id="UP001497457">
    <property type="component" value="Chromosome 19rd"/>
</dbReference>
<dbReference type="InterPro" id="IPR033471">
    <property type="entry name" value="DIRP"/>
</dbReference>
<keyword evidence="2" id="KW-0539">Nucleus</keyword>
<dbReference type="SMART" id="SM00717">
    <property type="entry name" value="SANT"/>
    <property type="match status" value="1"/>
</dbReference>
<name>A0ABC8ZQJ7_9POAL</name>
<dbReference type="SMART" id="SM01135">
    <property type="entry name" value="DIRP"/>
    <property type="match status" value="1"/>
</dbReference>
<feature type="compositionally biased region" description="Basic and acidic residues" evidence="3">
    <location>
        <begin position="347"/>
        <end position="362"/>
    </location>
</feature>
<dbReference type="Gene3D" id="1.20.58.1880">
    <property type="match status" value="1"/>
</dbReference>
<evidence type="ECO:0000313" key="5">
    <source>
        <dbReference type="EMBL" id="CAL4965802.1"/>
    </source>
</evidence>
<organism evidence="5 6">
    <name type="scientific">Urochloa decumbens</name>
    <dbReference type="NCBI Taxonomy" id="240449"/>
    <lineage>
        <taxon>Eukaryota</taxon>
        <taxon>Viridiplantae</taxon>
        <taxon>Streptophyta</taxon>
        <taxon>Embryophyta</taxon>
        <taxon>Tracheophyta</taxon>
        <taxon>Spermatophyta</taxon>
        <taxon>Magnoliopsida</taxon>
        <taxon>Liliopsida</taxon>
        <taxon>Poales</taxon>
        <taxon>Poaceae</taxon>
        <taxon>PACMAD clade</taxon>
        <taxon>Panicoideae</taxon>
        <taxon>Panicodae</taxon>
        <taxon>Paniceae</taxon>
        <taxon>Melinidinae</taxon>
        <taxon>Urochloa</taxon>
    </lineage>
</organism>
<dbReference type="InterPro" id="IPR001005">
    <property type="entry name" value="SANT/Myb"/>
</dbReference>
<sequence length="883" mass="98539">MAPAKGSRTINKTIIKGYEDQQQYDDPPSSSKAKQKRRKISDLDPKWSKDELTHFYEAYRRHGKDWKKISLAVGGKSSEMVRSLYCVHKTFLSLPERQATAMGFIALVTGHHNASDKSTSHIDYDQMVKASGKARRRGEATQQKAIERPGTHDRHEGTISGFSSSFKKRYYGEFVRNSKNHAVRRRTPRIAVIASADRNTIDEASRGTENIINTTKRKYEATNKDCAIIPKNECSPDRSSGITEANKAGQDHTFLETKGTEEMAICQQQLKKPRIQQPTEGQTGKVEHETVMASDEGNKHIDSLDHHKLSNIISEDDMLVLDVLNSLVNAPSKTSKVEINAPSGSHGKNDSALSDRREEGHPTIDLSKQGKPVGKSSASKTRKKRNKKLLGAEVLAEAHDISADNLVLPEAQRVGITDDSSLCTDSTRVGLPEASEDISAKVPSATTEIKPDIRMSRRTRRKSQMHCKSKHMSCNEGSDNLQAKKLLHCLSSESLRRWCTYEWFYSAVDYPWFSNNEFVHYLDHAKLSHLSRLTRSEWSAIRSSLGKPRRFSDNFLAVEKEKLEDYREKVRKIYAQLRDGSRDSLPADLARPFSIGQEVIVRHPSSRELCDGKVVMMGPDCYKVHFVNPDLGVDIVKDTDCMPVNWLYNRPDNMRRSYLSNNMYNILETEHIPDLTPSENWDRAVNGVTVPEQLKVESFVNGERPPYGPTKSRGHPDNNELESYIAAFVQRSLSQARQMVDEAMEATSEGSAERVWASNQARDCVGPESEAAICGVQLPSNLISNCIATVLSIKVNSSMHCDVVTVVSGSLNFNFVQRLSDSRHPPANIAGVLECASSMLRPSCPENLAIYKDIETCLSVIANQILALVPTALGNCGPPVSPM</sequence>
<evidence type="ECO:0000256" key="3">
    <source>
        <dbReference type="SAM" id="MobiDB-lite"/>
    </source>
</evidence>
<evidence type="ECO:0000256" key="2">
    <source>
        <dbReference type="ARBA" id="ARBA00023242"/>
    </source>
</evidence>
<reference evidence="5" key="1">
    <citation type="submission" date="2024-10" db="EMBL/GenBank/DDBJ databases">
        <authorList>
            <person name="Ryan C."/>
        </authorList>
    </citation>
    <scope>NUCLEOTIDE SEQUENCE [LARGE SCALE GENOMIC DNA]</scope>
</reference>
<evidence type="ECO:0000259" key="4">
    <source>
        <dbReference type="PROSITE" id="PS51293"/>
    </source>
</evidence>
<comment type="subcellular location">
    <subcellularLocation>
        <location evidence="1">Nucleus</location>
    </subcellularLocation>
</comment>
<dbReference type="PANTHER" id="PTHR21689">
    <property type="entry name" value="LIN-9"/>
    <property type="match status" value="1"/>
</dbReference>
<dbReference type="AlphaFoldDB" id="A0ABC8ZQJ7"/>